<dbReference type="Proteomes" id="UP000324222">
    <property type="component" value="Unassembled WGS sequence"/>
</dbReference>
<keyword evidence="2" id="KW-1185">Reference proteome</keyword>
<comment type="caution">
    <text evidence="1">The sequence shown here is derived from an EMBL/GenBank/DDBJ whole genome shotgun (WGS) entry which is preliminary data.</text>
</comment>
<organism evidence="1 2">
    <name type="scientific">Portunus trituberculatus</name>
    <name type="common">Swimming crab</name>
    <name type="synonym">Neptunus trituberculatus</name>
    <dbReference type="NCBI Taxonomy" id="210409"/>
    <lineage>
        <taxon>Eukaryota</taxon>
        <taxon>Metazoa</taxon>
        <taxon>Ecdysozoa</taxon>
        <taxon>Arthropoda</taxon>
        <taxon>Crustacea</taxon>
        <taxon>Multicrustacea</taxon>
        <taxon>Malacostraca</taxon>
        <taxon>Eumalacostraca</taxon>
        <taxon>Eucarida</taxon>
        <taxon>Decapoda</taxon>
        <taxon>Pleocyemata</taxon>
        <taxon>Brachyura</taxon>
        <taxon>Eubrachyura</taxon>
        <taxon>Portunoidea</taxon>
        <taxon>Portunidae</taxon>
        <taxon>Portuninae</taxon>
        <taxon>Portunus</taxon>
    </lineage>
</organism>
<evidence type="ECO:0000313" key="1">
    <source>
        <dbReference type="EMBL" id="MPC07481.1"/>
    </source>
</evidence>
<dbReference type="EMBL" id="VSRR010000002">
    <property type="protein sequence ID" value="MPC07481.1"/>
    <property type="molecule type" value="Genomic_DNA"/>
</dbReference>
<accession>A0A5B7CFG7</accession>
<gene>
    <name evidence="1" type="ORF">E2C01_000043</name>
</gene>
<sequence length="115" mass="12129">MSDIVPSDSVHYIFTFEQAPEGGPARVWGELPAPCCLGYDVVKSSLQNNNALVHWGSLTPEPRLSMAGEQGGGWPVHQVSTRPVQRRSLVDVSVPVGEAQTASGGGIAILIGECC</sequence>
<reference evidence="1 2" key="1">
    <citation type="submission" date="2019-05" db="EMBL/GenBank/DDBJ databases">
        <title>Another draft genome of Portunus trituberculatus and its Hox gene families provides insights of decapod evolution.</title>
        <authorList>
            <person name="Jeong J.-H."/>
            <person name="Song I."/>
            <person name="Kim S."/>
            <person name="Choi T."/>
            <person name="Kim D."/>
            <person name="Ryu S."/>
            <person name="Kim W."/>
        </authorList>
    </citation>
    <scope>NUCLEOTIDE SEQUENCE [LARGE SCALE GENOMIC DNA]</scope>
    <source>
        <tissue evidence="1">Muscle</tissue>
    </source>
</reference>
<protein>
    <submittedName>
        <fullName evidence="1">Uncharacterized protein</fullName>
    </submittedName>
</protein>
<name>A0A5B7CFG7_PORTR</name>
<evidence type="ECO:0000313" key="2">
    <source>
        <dbReference type="Proteomes" id="UP000324222"/>
    </source>
</evidence>
<proteinExistence type="predicted"/>
<dbReference type="AlphaFoldDB" id="A0A5B7CFG7"/>